<organism evidence="3 4">
    <name type="scientific">Actinobacillus equuli subsp. equuli</name>
    <dbReference type="NCBI Taxonomy" id="202947"/>
    <lineage>
        <taxon>Bacteria</taxon>
        <taxon>Pseudomonadati</taxon>
        <taxon>Pseudomonadota</taxon>
        <taxon>Gammaproteobacteria</taxon>
        <taxon>Pasteurellales</taxon>
        <taxon>Pasteurellaceae</taxon>
        <taxon>Actinobacillus</taxon>
    </lineage>
</organism>
<dbReference type="PANTHER" id="PTHR36571:SF1">
    <property type="entry name" value="PROTEIN YGIW"/>
    <property type="match status" value="1"/>
</dbReference>
<dbReference type="RefSeq" id="WP_275218507.1">
    <property type="nucleotide sequence ID" value="NZ_CP103821.1"/>
</dbReference>
<keyword evidence="4" id="KW-1185">Reference proteome</keyword>
<reference evidence="3" key="2">
    <citation type="journal article" date="2023" name="Pathogens">
        <title>Pathological Features and Genomic Characterization of an Actinobacillus equuli subsp. equuli Bearing Unique Virulence-Associated Genes from an Adult Horse with Pleuropneumonia.</title>
        <authorList>
            <person name="Kamali M."/>
            <person name="Carossino M."/>
            <person name="Del Piero F."/>
            <person name="Peak L."/>
            <person name="Mitchell M.S."/>
            <person name="Willette J."/>
            <person name="Baker R."/>
            <person name="Li F."/>
            <person name="Kenez A."/>
            <person name="Balasuriya U.B.R."/>
            <person name="Go Y.Y."/>
        </authorList>
    </citation>
    <scope>NUCLEOTIDE SEQUENCE</scope>
    <source>
        <strain evidence="3">4524</strain>
    </source>
</reference>
<evidence type="ECO:0000256" key="1">
    <source>
        <dbReference type="ARBA" id="ARBA00022729"/>
    </source>
</evidence>
<name>A0A9X4JFL9_ACTEU</name>
<dbReference type="Pfam" id="PF04076">
    <property type="entry name" value="BOF"/>
    <property type="match status" value="1"/>
</dbReference>
<dbReference type="EMBL" id="JAPHVQ010000016">
    <property type="protein sequence ID" value="MDE8035715.1"/>
    <property type="molecule type" value="Genomic_DNA"/>
</dbReference>
<dbReference type="SUPFAM" id="SSF101756">
    <property type="entry name" value="Hypothetical protein YgiW"/>
    <property type="match status" value="1"/>
</dbReference>
<dbReference type="InterPro" id="IPR005220">
    <property type="entry name" value="CarO-like"/>
</dbReference>
<dbReference type="Gene3D" id="2.40.50.200">
    <property type="entry name" value="Bacterial OB-fold"/>
    <property type="match status" value="1"/>
</dbReference>
<proteinExistence type="predicted"/>
<feature type="chain" id="PRO_5040997260" evidence="2">
    <location>
        <begin position="20"/>
        <end position="127"/>
    </location>
</feature>
<reference evidence="3" key="1">
    <citation type="submission" date="2022-11" db="EMBL/GenBank/DDBJ databases">
        <authorList>
            <person name="Kamali M."/>
            <person name="Peak L."/>
            <person name="Go Y.Y."/>
            <person name="Balasuriya U.B.R."/>
            <person name="Carossino M."/>
        </authorList>
    </citation>
    <scope>NUCLEOTIDE SEQUENCE</scope>
    <source>
        <strain evidence="3">4524</strain>
    </source>
</reference>
<feature type="signal peptide" evidence="2">
    <location>
        <begin position="1"/>
        <end position="19"/>
    </location>
</feature>
<protein>
    <submittedName>
        <fullName evidence="3">NirD/YgiW/YdeI family stress tolerance protein</fullName>
    </submittedName>
</protein>
<evidence type="ECO:0000313" key="3">
    <source>
        <dbReference type="EMBL" id="MDE8035715.1"/>
    </source>
</evidence>
<sequence>MKKLLALTAILAISSPAMAGFESTTSANNGGFKSNHTNVQDATIKNVAQAKKARNNAHFSLTGNIINCYDNDDCTFKDSTGSVHIDIEDGAWQGKTVNANNRVRISGKVDHDDGRVTLDVNNITVLK</sequence>
<dbReference type="AlphaFoldDB" id="A0A9X4JFL9"/>
<keyword evidence="1 2" id="KW-0732">Signal</keyword>
<dbReference type="InterPro" id="IPR036700">
    <property type="entry name" value="BOBF_sf"/>
</dbReference>
<dbReference type="NCBIfam" id="NF033674">
    <property type="entry name" value="stress_OB_fold"/>
    <property type="match status" value="1"/>
</dbReference>
<dbReference type="PANTHER" id="PTHR36571">
    <property type="entry name" value="PROTEIN YGIW"/>
    <property type="match status" value="1"/>
</dbReference>
<accession>A0A9X4JFL9</accession>
<gene>
    <name evidence="3" type="ORF">OQ257_11170</name>
</gene>
<evidence type="ECO:0000313" key="4">
    <source>
        <dbReference type="Proteomes" id="UP001142444"/>
    </source>
</evidence>
<comment type="caution">
    <text evidence="3">The sequence shown here is derived from an EMBL/GenBank/DDBJ whole genome shotgun (WGS) entry which is preliminary data.</text>
</comment>
<evidence type="ECO:0000256" key="2">
    <source>
        <dbReference type="SAM" id="SignalP"/>
    </source>
</evidence>
<dbReference type="Proteomes" id="UP001142444">
    <property type="component" value="Unassembled WGS sequence"/>
</dbReference>